<sequence>MLTAIGRAAGQRLVIRAAPLTASRAVPRVACRAFSTTKSAHLPAKAAAASSTKTKAKKTTTTAAKKKPVAKKPAAKKSAVKAKKVAAKKPAKTKTGQGRGRPRRAPTPEEKLKVLKKELKQVALLASEPSNKVTSAWMVYQTERLRAETIAREAFGDRITAFAEDFKNLSTHELQRLQETAEANKLKNNAAYKAWVESHTPLEINNANNARKRLRALSPKEEGKRQVKPRSIVDERLPNRPTSAFLFYVKARWAQGDLPSAIGPATKAIGEEWNNLTEAEKAPYLALAKSDMERYERDVSNVLGREVEHRTRT</sequence>
<keyword evidence="6" id="KW-1185">Reference proteome</keyword>
<evidence type="ECO:0000256" key="3">
    <source>
        <dbReference type="SAM" id="MobiDB-lite"/>
    </source>
</evidence>
<reference evidence="5" key="1">
    <citation type="journal article" date="2020" name="Phytopathology">
        <title>Genome sequence and comparative analysis of Colletotrichum gloeosporioides isolated from Liriodendron leaves.</title>
        <authorList>
            <person name="Fu F.F."/>
            <person name="Hao Z."/>
            <person name="Wang P."/>
            <person name="Lu Y."/>
            <person name="Xue L.J."/>
            <person name="Wei G."/>
            <person name="Tian Y."/>
            <person name="Baishi H."/>
            <person name="Xu H."/>
            <person name="Shi J."/>
            <person name="Cheng T."/>
            <person name="Wang G."/>
            <person name="Yi Y."/>
            <person name="Chen J."/>
        </authorList>
    </citation>
    <scope>NUCLEOTIDE SEQUENCE</scope>
    <source>
        <strain evidence="5">Lc1</strain>
    </source>
</reference>
<accession>A0A8H4FIG1</accession>
<feature type="compositionally biased region" description="Basic residues" evidence="3">
    <location>
        <begin position="54"/>
        <end position="92"/>
    </location>
</feature>
<dbReference type="InterPro" id="IPR036910">
    <property type="entry name" value="HMG_box_dom_sf"/>
</dbReference>
<dbReference type="RefSeq" id="XP_045262606.1">
    <property type="nucleotide sequence ID" value="XM_045404663.1"/>
</dbReference>
<dbReference type="GO" id="GO:0005634">
    <property type="term" value="C:nucleus"/>
    <property type="evidence" value="ECO:0007669"/>
    <property type="project" value="UniProtKB-UniRule"/>
</dbReference>
<evidence type="ECO:0000256" key="1">
    <source>
        <dbReference type="ARBA" id="ARBA00023125"/>
    </source>
</evidence>
<gene>
    <name evidence="5" type="ORF">GCG54_00004617</name>
</gene>
<keyword evidence="2" id="KW-0539">Nucleus</keyword>
<dbReference type="GO" id="GO:0003677">
    <property type="term" value="F:DNA binding"/>
    <property type="evidence" value="ECO:0007669"/>
    <property type="project" value="UniProtKB-UniRule"/>
</dbReference>
<dbReference type="Gene3D" id="1.10.30.10">
    <property type="entry name" value="High mobility group box domain"/>
    <property type="match status" value="2"/>
</dbReference>
<protein>
    <recommendedName>
        <fullName evidence="4">HMG box domain-containing protein</fullName>
    </recommendedName>
</protein>
<name>A0A8H4FIG1_COLGL</name>
<comment type="caution">
    <text evidence="5">The sequence shown here is derived from an EMBL/GenBank/DDBJ whole genome shotgun (WGS) entry which is preliminary data.</text>
</comment>
<dbReference type="PANTHER" id="PTHR48112">
    <property type="entry name" value="HIGH MOBILITY GROUP PROTEIN DSP1"/>
    <property type="match status" value="1"/>
</dbReference>
<feature type="region of interest" description="Disordered" evidence="3">
    <location>
        <begin position="45"/>
        <end position="109"/>
    </location>
</feature>
<evidence type="ECO:0000313" key="6">
    <source>
        <dbReference type="Proteomes" id="UP000613401"/>
    </source>
</evidence>
<dbReference type="EMBL" id="WVTB01000054">
    <property type="protein sequence ID" value="KAF3803447.1"/>
    <property type="molecule type" value="Genomic_DNA"/>
</dbReference>
<dbReference type="GeneID" id="69011770"/>
<proteinExistence type="predicted"/>
<dbReference type="InterPro" id="IPR009071">
    <property type="entry name" value="HMG_box_dom"/>
</dbReference>
<feature type="DNA-binding region" description="HMG box" evidence="2">
    <location>
        <begin position="238"/>
        <end position="303"/>
    </location>
</feature>
<dbReference type="Proteomes" id="UP000613401">
    <property type="component" value="Unassembled WGS sequence"/>
</dbReference>
<organism evidence="5 6">
    <name type="scientific">Colletotrichum gloeosporioides</name>
    <name type="common">Anthracnose fungus</name>
    <name type="synonym">Glomerella cingulata</name>
    <dbReference type="NCBI Taxonomy" id="474922"/>
    <lineage>
        <taxon>Eukaryota</taxon>
        <taxon>Fungi</taxon>
        <taxon>Dikarya</taxon>
        <taxon>Ascomycota</taxon>
        <taxon>Pezizomycotina</taxon>
        <taxon>Sordariomycetes</taxon>
        <taxon>Hypocreomycetidae</taxon>
        <taxon>Glomerellales</taxon>
        <taxon>Glomerellaceae</taxon>
        <taxon>Colletotrichum</taxon>
        <taxon>Colletotrichum gloeosporioides species complex</taxon>
    </lineage>
</organism>
<dbReference type="PROSITE" id="PS50118">
    <property type="entry name" value="HMG_BOX_2"/>
    <property type="match status" value="1"/>
</dbReference>
<feature type="domain" description="HMG box" evidence="4">
    <location>
        <begin position="238"/>
        <end position="303"/>
    </location>
</feature>
<dbReference type="SMART" id="SM00398">
    <property type="entry name" value="HMG"/>
    <property type="match status" value="2"/>
</dbReference>
<reference evidence="5" key="2">
    <citation type="submission" date="2020-03" db="EMBL/GenBank/DDBJ databases">
        <authorList>
            <person name="Fu F.-F."/>
            <person name="Chen J."/>
        </authorList>
    </citation>
    <scope>NUCLEOTIDE SEQUENCE</scope>
    <source>
        <strain evidence="5">Lc1</strain>
    </source>
</reference>
<keyword evidence="1 2" id="KW-0238">DNA-binding</keyword>
<evidence type="ECO:0000259" key="4">
    <source>
        <dbReference type="PROSITE" id="PS50118"/>
    </source>
</evidence>
<evidence type="ECO:0000313" key="5">
    <source>
        <dbReference type="EMBL" id="KAF3803447.1"/>
    </source>
</evidence>
<dbReference type="Pfam" id="PF00505">
    <property type="entry name" value="HMG_box"/>
    <property type="match status" value="1"/>
</dbReference>
<dbReference type="InterPro" id="IPR050342">
    <property type="entry name" value="HMGB"/>
</dbReference>
<dbReference type="SUPFAM" id="SSF47095">
    <property type="entry name" value="HMG-box"/>
    <property type="match status" value="2"/>
</dbReference>
<evidence type="ECO:0000256" key="2">
    <source>
        <dbReference type="PROSITE-ProRule" id="PRU00267"/>
    </source>
</evidence>
<dbReference type="AlphaFoldDB" id="A0A8H4FIG1"/>